<dbReference type="HOGENOM" id="CLU_1294993_0_0_1"/>
<reference evidence="2 3" key="1">
    <citation type="journal article" date="2012" name="Proc. Natl. Acad. Sci. U.S.A.">
        <title>Comparative genomics of Ceriporiopsis subvermispora and Phanerochaete chrysosporium provide insight into selective ligninolysis.</title>
        <authorList>
            <person name="Fernandez-Fueyo E."/>
            <person name="Ruiz-Duenas F.J."/>
            <person name="Ferreira P."/>
            <person name="Floudas D."/>
            <person name="Hibbett D.S."/>
            <person name="Canessa P."/>
            <person name="Larrondo L.F."/>
            <person name="James T.Y."/>
            <person name="Seelenfreund D."/>
            <person name="Lobos S."/>
            <person name="Polanco R."/>
            <person name="Tello M."/>
            <person name="Honda Y."/>
            <person name="Watanabe T."/>
            <person name="Watanabe T."/>
            <person name="Ryu J.S."/>
            <person name="Kubicek C.P."/>
            <person name="Schmoll M."/>
            <person name="Gaskell J."/>
            <person name="Hammel K.E."/>
            <person name="St John F.J."/>
            <person name="Vanden Wymelenberg A."/>
            <person name="Sabat G."/>
            <person name="Splinter BonDurant S."/>
            <person name="Syed K."/>
            <person name="Yadav J.S."/>
            <person name="Doddapaneni H."/>
            <person name="Subramanian V."/>
            <person name="Lavin J.L."/>
            <person name="Oguiza J.A."/>
            <person name="Perez G."/>
            <person name="Pisabarro A.G."/>
            <person name="Ramirez L."/>
            <person name="Santoyo F."/>
            <person name="Master E."/>
            <person name="Coutinho P.M."/>
            <person name="Henrissat B."/>
            <person name="Lombard V."/>
            <person name="Magnuson J.K."/>
            <person name="Kuees U."/>
            <person name="Hori C."/>
            <person name="Igarashi K."/>
            <person name="Samejima M."/>
            <person name="Held B.W."/>
            <person name="Barry K.W."/>
            <person name="LaButti K.M."/>
            <person name="Lapidus A."/>
            <person name="Lindquist E.A."/>
            <person name="Lucas S.M."/>
            <person name="Riley R."/>
            <person name="Salamov A.A."/>
            <person name="Hoffmeister D."/>
            <person name="Schwenk D."/>
            <person name="Hadar Y."/>
            <person name="Yarden O."/>
            <person name="de Vries R.P."/>
            <person name="Wiebenga A."/>
            <person name="Stenlid J."/>
            <person name="Eastwood D."/>
            <person name="Grigoriev I.V."/>
            <person name="Berka R.M."/>
            <person name="Blanchette R.A."/>
            <person name="Kersten P."/>
            <person name="Martinez A.T."/>
            <person name="Vicuna R."/>
            <person name="Cullen D."/>
        </authorList>
    </citation>
    <scope>NUCLEOTIDE SEQUENCE [LARGE SCALE GENOMIC DNA]</scope>
    <source>
        <strain evidence="2 3">B</strain>
    </source>
</reference>
<feature type="signal peptide" evidence="1">
    <location>
        <begin position="1"/>
        <end position="22"/>
    </location>
</feature>
<gene>
    <name evidence="2" type="ORF">CERSUDRAFT_90250</name>
</gene>
<accession>M2QX14</accession>
<evidence type="ECO:0000256" key="1">
    <source>
        <dbReference type="SAM" id="SignalP"/>
    </source>
</evidence>
<evidence type="ECO:0000313" key="2">
    <source>
        <dbReference type="EMBL" id="EMD41678.1"/>
    </source>
</evidence>
<evidence type="ECO:0000313" key="3">
    <source>
        <dbReference type="Proteomes" id="UP000016930"/>
    </source>
</evidence>
<keyword evidence="1" id="KW-0732">Signal</keyword>
<dbReference type="OrthoDB" id="2755676at2759"/>
<name>M2QX14_CERS8</name>
<feature type="chain" id="PRO_5004024342" evidence="1">
    <location>
        <begin position="23"/>
        <end position="222"/>
    </location>
</feature>
<dbReference type="EMBL" id="KB445791">
    <property type="protein sequence ID" value="EMD41678.1"/>
    <property type="molecule type" value="Genomic_DNA"/>
</dbReference>
<organism evidence="2 3">
    <name type="scientific">Ceriporiopsis subvermispora (strain B)</name>
    <name type="common">White-rot fungus</name>
    <name type="synonym">Gelatoporia subvermispora</name>
    <dbReference type="NCBI Taxonomy" id="914234"/>
    <lineage>
        <taxon>Eukaryota</taxon>
        <taxon>Fungi</taxon>
        <taxon>Dikarya</taxon>
        <taxon>Basidiomycota</taxon>
        <taxon>Agaricomycotina</taxon>
        <taxon>Agaricomycetes</taxon>
        <taxon>Polyporales</taxon>
        <taxon>Gelatoporiaceae</taxon>
        <taxon>Gelatoporia</taxon>
    </lineage>
</organism>
<dbReference type="AlphaFoldDB" id="M2QX14"/>
<sequence length="222" mass="21397">MRTPILACAVVAVAFSPVLTGASPVPSGGTYNADISTASQPQAHSPSTESFFAGSPLNIRGIIKPRRSVVGLFKNRALDAYTAGGNAHTGSAGNVDGGTVGNVELEKRLDDAATNGGNAYTGDSGNVDGGSVLNEAINDGMPTLLNMNSNNAGEGGFSGSGCAAGGYGNLDGGGGNGYAGSSGSARGGSVKNVGGMMNVNSNNAGGAGTSMTGCAIGGASNS</sequence>
<dbReference type="Proteomes" id="UP000016930">
    <property type="component" value="Unassembled WGS sequence"/>
</dbReference>
<protein>
    <submittedName>
        <fullName evidence="2">Uncharacterized protein</fullName>
    </submittedName>
</protein>
<keyword evidence="3" id="KW-1185">Reference proteome</keyword>
<dbReference type="STRING" id="914234.M2QX14"/>
<proteinExistence type="predicted"/>